<protein>
    <recommendedName>
        <fullName evidence="4">Chlorophyll a-b binding protein, chloroplastic</fullName>
    </recommendedName>
</protein>
<dbReference type="KEGG" id="dcr:108201838"/>
<reference evidence="2" key="2">
    <citation type="submission" date="2022-03" db="EMBL/GenBank/DDBJ databases">
        <title>Draft title - Genomic analysis of global carrot germplasm unveils the trajectory of domestication and the origin of high carotenoid orange carrot.</title>
        <authorList>
            <person name="Iorizzo M."/>
            <person name="Ellison S."/>
            <person name="Senalik D."/>
            <person name="Macko-Podgorni A."/>
            <person name="Grzebelus D."/>
            <person name="Bostan H."/>
            <person name="Rolling W."/>
            <person name="Curaba J."/>
            <person name="Simon P."/>
        </authorList>
    </citation>
    <scope>NUCLEOTIDE SEQUENCE</scope>
    <source>
        <tissue evidence="2">Leaf</tissue>
    </source>
</reference>
<feature type="signal peptide" evidence="1">
    <location>
        <begin position="1"/>
        <end position="20"/>
    </location>
</feature>
<evidence type="ECO:0008006" key="4">
    <source>
        <dbReference type="Google" id="ProtNLM"/>
    </source>
</evidence>
<keyword evidence="3" id="KW-1185">Reference proteome</keyword>
<dbReference type="EMBL" id="CP093343">
    <property type="protein sequence ID" value="WOG84068.1"/>
    <property type="molecule type" value="Genomic_DNA"/>
</dbReference>
<accession>A0AAF0W9F6</accession>
<evidence type="ECO:0000256" key="1">
    <source>
        <dbReference type="SAM" id="SignalP"/>
    </source>
</evidence>
<organism evidence="2 3">
    <name type="scientific">Daucus carota subsp. sativus</name>
    <name type="common">Carrot</name>
    <dbReference type="NCBI Taxonomy" id="79200"/>
    <lineage>
        <taxon>Eukaryota</taxon>
        <taxon>Viridiplantae</taxon>
        <taxon>Streptophyta</taxon>
        <taxon>Embryophyta</taxon>
        <taxon>Tracheophyta</taxon>
        <taxon>Spermatophyta</taxon>
        <taxon>Magnoliopsida</taxon>
        <taxon>eudicotyledons</taxon>
        <taxon>Gunneridae</taxon>
        <taxon>Pentapetalae</taxon>
        <taxon>asterids</taxon>
        <taxon>campanulids</taxon>
        <taxon>Apiales</taxon>
        <taxon>Apiaceae</taxon>
        <taxon>Apioideae</taxon>
        <taxon>Scandiceae</taxon>
        <taxon>Daucinae</taxon>
        <taxon>Daucus</taxon>
        <taxon>Daucus sect. Daucus</taxon>
    </lineage>
</organism>
<name>A0AAF0W9F6_DAUCS</name>
<dbReference type="GO" id="GO:0009535">
    <property type="term" value="C:chloroplast thylakoid membrane"/>
    <property type="evidence" value="ECO:0007669"/>
    <property type="project" value="UniProtKB-SubCell"/>
</dbReference>
<reference evidence="2" key="1">
    <citation type="journal article" date="2016" name="Nat. Genet.">
        <title>A high-quality carrot genome assembly provides new insights into carotenoid accumulation and asterid genome evolution.</title>
        <authorList>
            <person name="Iorizzo M."/>
            <person name="Ellison S."/>
            <person name="Senalik D."/>
            <person name="Zeng P."/>
            <person name="Satapoomin P."/>
            <person name="Huang J."/>
            <person name="Bowman M."/>
            <person name="Iovene M."/>
            <person name="Sanseverino W."/>
            <person name="Cavagnaro P."/>
            <person name="Yildiz M."/>
            <person name="Macko-Podgorni A."/>
            <person name="Moranska E."/>
            <person name="Grzebelus E."/>
            <person name="Grzebelus D."/>
            <person name="Ashrafi H."/>
            <person name="Zheng Z."/>
            <person name="Cheng S."/>
            <person name="Spooner D."/>
            <person name="Van Deynze A."/>
            <person name="Simon P."/>
        </authorList>
    </citation>
    <scope>NUCLEOTIDE SEQUENCE</scope>
    <source>
        <tissue evidence="2">Leaf</tissue>
    </source>
</reference>
<evidence type="ECO:0000313" key="3">
    <source>
        <dbReference type="Proteomes" id="UP000077755"/>
    </source>
</evidence>
<dbReference type="Gene3D" id="1.10.3460.10">
    <property type="entry name" value="Chlorophyll a/b binding protein domain"/>
    <property type="match status" value="1"/>
</dbReference>
<dbReference type="Proteomes" id="UP000077755">
    <property type="component" value="Chromosome 1"/>
</dbReference>
<proteinExistence type="predicted"/>
<dbReference type="SUPFAM" id="SSF103511">
    <property type="entry name" value="Chlorophyll a-b binding protein"/>
    <property type="match status" value="1"/>
</dbReference>
<keyword evidence="1" id="KW-0732">Signal</keyword>
<evidence type="ECO:0000313" key="2">
    <source>
        <dbReference type="EMBL" id="WOG84068.1"/>
    </source>
</evidence>
<gene>
    <name evidence="2" type="ORF">DCAR_0103248</name>
</gene>
<feature type="chain" id="PRO_5042081818" description="Chlorophyll a-b binding protein, chloroplastic" evidence="1">
    <location>
        <begin position="21"/>
        <end position="127"/>
    </location>
</feature>
<dbReference type="AlphaFoldDB" id="A0AAF0W9F6"/>
<sequence>MFKLAGVLVFSAVPFTAVKAVANSPLGESLQRRLEEREKVKVVNASNLNKLYQQARMDSFDILHARWAMLAALCPLIPESLNLLGAFNFIEPVWWSVGYNKLQEIQQLSLTITISYRDSHGPYILQL</sequence>